<dbReference type="GO" id="GO:0045547">
    <property type="term" value="F:ditrans,polycis-polyprenyl diphosphate synthase [(2E,6E)-farnesyl diphosphate specific] activity"/>
    <property type="evidence" value="ECO:0007669"/>
    <property type="project" value="TreeGrafter"/>
</dbReference>
<protein>
    <submittedName>
        <fullName evidence="2">Undecaprenyl pyrophosphate synthase</fullName>
    </submittedName>
</protein>
<dbReference type="PANTHER" id="PTHR10291">
    <property type="entry name" value="DEHYDRODOLICHYL DIPHOSPHATE SYNTHASE FAMILY MEMBER"/>
    <property type="match status" value="1"/>
</dbReference>
<dbReference type="AlphaFoldDB" id="L0HCV7"/>
<dbReference type="STRING" id="593750.Metfor_0790"/>
<dbReference type="GO" id="GO:0016094">
    <property type="term" value="P:polyprenol biosynthetic process"/>
    <property type="evidence" value="ECO:0007669"/>
    <property type="project" value="TreeGrafter"/>
</dbReference>
<dbReference type="KEGG" id="mfo:Metfor_0790"/>
<dbReference type="GeneID" id="14310103"/>
<reference evidence="2 3" key="2">
    <citation type="journal article" date="2014" name="Genome Announc.">
        <title>Complete Genome Sequence of Methanoregula formicica SMSPT, a Mesophilic Hydrogenotrophic Methanogen Isolated from a Methanogenic Upflow Anaerobic Sludge Blanket Reactor.</title>
        <authorList>
            <person name="Yamamoto K."/>
            <person name="Tamaki H."/>
            <person name="Cadillo-Quiroz H."/>
            <person name="Imachi H."/>
            <person name="Kyrpides N."/>
            <person name="Woyke T."/>
            <person name="Goodwin L."/>
            <person name="Zinder S.H."/>
            <person name="Kamagata Y."/>
            <person name="Liu W.T."/>
        </authorList>
    </citation>
    <scope>NUCLEOTIDE SEQUENCE [LARGE SCALE GENOMIC DNA]</scope>
    <source>
        <strain evidence="3">DSM 22288 / NBRC 105244 / SMSP</strain>
    </source>
</reference>
<dbReference type="Proteomes" id="UP000010824">
    <property type="component" value="Chromosome"/>
</dbReference>
<evidence type="ECO:0000313" key="2">
    <source>
        <dbReference type="EMBL" id="AGB01850.1"/>
    </source>
</evidence>
<reference evidence="3" key="1">
    <citation type="submission" date="2011-12" db="EMBL/GenBank/DDBJ databases">
        <title>Complete sequence of Methanoregula formicicum SMSP.</title>
        <authorList>
            <person name="Lucas S."/>
            <person name="Han J."/>
            <person name="Lapidus A."/>
            <person name="Cheng J.-F."/>
            <person name="Goodwin L."/>
            <person name="Pitluck S."/>
            <person name="Peters L."/>
            <person name="Ovchinnikova G."/>
            <person name="Teshima H."/>
            <person name="Detter J.C."/>
            <person name="Han C."/>
            <person name="Tapia R."/>
            <person name="Land M."/>
            <person name="Hauser L."/>
            <person name="Kyrpides N."/>
            <person name="Ivanova N."/>
            <person name="Pagani I."/>
            <person name="Imachi H."/>
            <person name="Tamaki H."/>
            <person name="Sekiguchi Y."/>
            <person name="Kamagata Y."/>
            <person name="Cadillo-Quiroz H."/>
            <person name="Zinder S."/>
            <person name="Liu W.-T."/>
            <person name="Woyke T."/>
        </authorList>
    </citation>
    <scope>NUCLEOTIDE SEQUENCE [LARGE SCALE GENOMIC DNA]</scope>
    <source>
        <strain evidence="3">DSM 22288 / NBRC 105244 / SMSP</strain>
    </source>
</reference>
<dbReference type="Pfam" id="PF01255">
    <property type="entry name" value="Prenyltransf"/>
    <property type="match status" value="1"/>
</dbReference>
<dbReference type="EMBL" id="CP003167">
    <property type="protein sequence ID" value="AGB01850.1"/>
    <property type="molecule type" value="Genomic_DNA"/>
</dbReference>
<organism evidence="2 3">
    <name type="scientific">Methanoregula formicica (strain DSM 22288 / NBRC 105244 / SMSP)</name>
    <dbReference type="NCBI Taxonomy" id="593750"/>
    <lineage>
        <taxon>Archaea</taxon>
        <taxon>Methanobacteriati</taxon>
        <taxon>Methanobacteriota</taxon>
        <taxon>Stenosarchaea group</taxon>
        <taxon>Methanomicrobia</taxon>
        <taxon>Methanomicrobiales</taxon>
        <taxon>Methanoregulaceae</taxon>
        <taxon>Methanoregula</taxon>
    </lineage>
</organism>
<dbReference type="RefSeq" id="WP_015284814.1">
    <property type="nucleotide sequence ID" value="NC_019943.1"/>
</dbReference>
<dbReference type="PANTHER" id="PTHR10291:SF28">
    <property type="entry name" value="UNDECAPRENYL DIPHOSPHATE SYNTHASE"/>
    <property type="match status" value="1"/>
</dbReference>
<dbReference type="eggNOG" id="arCOG01532">
    <property type="taxonomic scope" value="Archaea"/>
</dbReference>
<dbReference type="InParanoid" id="L0HCV7"/>
<evidence type="ECO:0000313" key="3">
    <source>
        <dbReference type="Proteomes" id="UP000010824"/>
    </source>
</evidence>
<dbReference type="FunFam" id="3.40.1180.10:FF:000016">
    <property type="entry name" value="Undecaprenyl diphosphate synthase"/>
    <property type="match status" value="1"/>
</dbReference>
<dbReference type="Gene3D" id="3.40.1180.10">
    <property type="entry name" value="Decaprenyl diphosphate synthase-like"/>
    <property type="match status" value="1"/>
</dbReference>
<dbReference type="SUPFAM" id="SSF64005">
    <property type="entry name" value="Undecaprenyl diphosphate synthase"/>
    <property type="match status" value="1"/>
</dbReference>
<keyword evidence="1" id="KW-0808">Transferase</keyword>
<proteinExistence type="predicted"/>
<sequence length="209" mass="23452">MIYWLYAQLLRRQIVDLPEQVCFMISGEDLAGAPESLFAVTSWCNAISAYVTAHGPAGAHGIRHLMFHIAAPDPEQIDSLLPAIRKIGTIAHVSLHAGSREETGGSGMDVVVAVGKSGREEITECIRKMARDNVPPETVDEKVIESYLTFQYAPDVVIKSGGDHLTDFLIWQSVYSELFFSDVNWAHFREVDFLRILRDYQARVRRFGK</sequence>
<dbReference type="HOGENOM" id="CLU_038505_2_1_2"/>
<name>L0HCV7_METFS</name>
<dbReference type="OrthoDB" id="140576at2157"/>
<dbReference type="InterPro" id="IPR036424">
    <property type="entry name" value="UPP_synth-like_sf"/>
</dbReference>
<keyword evidence="3" id="KW-1185">Reference proteome</keyword>
<evidence type="ECO:0000256" key="1">
    <source>
        <dbReference type="ARBA" id="ARBA00022679"/>
    </source>
</evidence>
<gene>
    <name evidence="2" type="ordered locus">Metfor_0790</name>
</gene>
<dbReference type="InterPro" id="IPR001441">
    <property type="entry name" value="UPP_synth-like"/>
</dbReference>
<accession>L0HCV7</accession>